<keyword evidence="2" id="KW-1185">Reference proteome</keyword>
<protein>
    <submittedName>
        <fullName evidence="1">Uncharacterized protein</fullName>
    </submittedName>
</protein>
<accession>A0A2N3LI39</accession>
<dbReference type="Proteomes" id="UP000233440">
    <property type="component" value="Unassembled WGS sequence"/>
</dbReference>
<reference evidence="1 2" key="1">
    <citation type="submission" date="2017-11" db="EMBL/GenBank/DDBJ databases">
        <title>Bacillus camelliae sp. nov., isolated from pu'er tea.</title>
        <authorList>
            <person name="Niu L."/>
        </authorList>
    </citation>
    <scope>NUCLEOTIDE SEQUENCE [LARGE SCALE GENOMIC DNA]</scope>
    <source>
        <strain evidence="1 2">7578-1</strain>
    </source>
</reference>
<comment type="caution">
    <text evidence="1">The sequence shown here is derived from an EMBL/GenBank/DDBJ whole genome shotgun (WGS) entry which is preliminary data.</text>
</comment>
<dbReference type="OrthoDB" id="2427015at2"/>
<evidence type="ECO:0000313" key="1">
    <source>
        <dbReference type="EMBL" id="PKR84193.1"/>
    </source>
</evidence>
<gene>
    <name evidence="1" type="ORF">CWO92_15430</name>
</gene>
<evidence type="ECO:0000313" key="2">
    <source>
        <dbReference type="Proteomes" id="UP000233440"/>
    </source>
</evidence>
<proteinExistence type="predicted"/>
<dbReference type="RefSeq" id="WP_101355110.1">
    <property type="nucleotide sequence ID" value="NZ_PIQO01000012.1"/>
</dbReference>
<organism evidence="1 2">
    <name type="scientific">Heyndrickxia camelliae</name>
    <dbReference type="NCBI Taxonomy" id="1707093"/>
    <lineage>
        <taxon>Bacteria</taxon>
        <taxon>Bacillati</taxon>
        <taxon>Bacillota</taxon>
        <taxon>Bacilli</taxon>
        <taxon>Bacillales</taxon>
        <taxon>Bacillaceae</taxon>
        <taxon>Heyndrickxia</taxon>
    </lineage>
</organism>
<dbReference type="AlphaFoldDB" id="A0A2N3LI39"/>
<sequence>MKTGIRIEKKEEQSNYSLSSVGATDIKAFIDNAKNKRNGKILTVNGNRLIIRYDKASGQIWIDVTNENGEGVILRQQSSHIEMNEVSGYYMLVECTHQWQYSLFPLERK</sequence>
<name>A0A2N3LI39_9BACI</name>
<dbReference type="EMBL" id="PIQO01000012">
    <property type="protein sequence ID" value="PKR84193.1"/>
    <property type="molecule type" value="Genomic_DNA"/>
</dbReference>